<dbReference type="InterPro" id="IPR011989">
    <property type="entry name" value="ARM-like"/>
</dbReference>
<comment type="caution">
    <text evidence="5">The sequence shown here is derived from an EMBL/GenBank/DDBJ whole genome shotgun (WGS) entry which is preliminary data.</text>
</comment>
<evidence type="ECO:0000256" key="2">
    <source>
        <dbReference type="PROSITE-ProRule" id="PRU00259"/>
    </source>
</evidence>
<reference evidence="5 6" key="1">
    <citation type="journal article" date="2024" name="Plant J.">
        <title>Genome sequences and population genomics reveal climatic adaptation and genomic divergence between two closely related sweetgum species.</title>
        <authorList>
            <person name="Xu W.Q."/>
            <person name="Ren C.Q."/>
            <person name="Zhang X.Y."/>
            <person name="Comes H.P."/>
            <person name="Liu X.H."/>
            <person name="Li Y.G."/>
            <person name="Kettle C.J."/>
            <person name="Jalonen R."/>
            <person name="Gaisberger H."/>
            <person name="Ma Y.Z."/>
            <person name="Qiu Y.X."/>
        </authorList>
    </citation>
    <scope>NUCLEOTIDE SEQUENCE [LARGE SCALE GENOMIC DNA]</scope>
    <source>
        <strain evidence="5">Hangzhou</strain>
    </source>
</reference>
<dbReference type="PANTHER" id="PTHR46168:SF1">
    <property type="entry name" value="ARMADILLO REPEAT ONLY 4"/>
    <property type="match status" value="1"/>
</dbReference>
<keyword evidence="6" id="KW-1185">Reference proteome</keyword>
<accession>A0AAP0RF22</accession>
<dbReference type="SUPFAM" id="SSF48371">
    <property type="entry name" value="ARM repeat"/>
    <property type="match status" value="1"/>
</dbReference>
<protein>
    <recommendedName>
        <fullName evidence="4">DUF7792 domain-containing protein</fullName>
    </recommendedName>
</protein>
<feature type="region of interest" description="Disordered" evidence="3">
    <location>
        <begin position="272"/>
        <end position="309"/>
    </location>
</feature>
<dbReference type="Gene3D" id="1.25.10.10">
    <property type="entry name" value="Leucine-rich Repeat Variant"/>
    <property type="match status" value="2"/>
</dbReference>
<dbReference type="Proteomes" id="UP001415857">
    <property type="component" value="Unassembled WGS sequence"/>
</dbReference>
<evidence type="ECO:0000256" key="1">
    <source>
        <dbReference type="ARBA" id="ARBA00022737"/>
    </source>
</evidence>
<evidence type="ECO:0000313" key="6">
    <source>
        <dbReference type="Proteomes" id="UP001415857"/>
    </source>
</evidence>
<feature type="compositionally biased region" description="Basic and acidic residues" evidence="3">
    <location>
        <begin position="299"/>
        <end position="309"/>
    </location>
</feature>
<dbReference type="InterPro" id="IPR056694">
    <property type="entry name" value="DUF7792"/>
</dbReference>
<dbReference type="Pfam" id="PF25055">
    <property type="entry name" value="DUF7792"/>
    <property type="match status" value="1"/>
</dbReference>
<dbReference type="EMBL" id="JBBPBK010000010">
    <property type="protein sequence ID" value="KAK9276359.1"/>
    <property type="molecule type" value="Genomic_DNA"/>
</dbReference>
<gene>
    <name evidence="5" type="ORF">L1049_005891</name>
</gene>
<dbReference type="SMART" id="SM00185">
    <property type="entry name" value="ARM"/>
    <property type="match status" value="3"/>
</dbReference>
<evidence type="ECO:0000259" key="4">
    <source>
        <dbReference type="Pfam" id="PF25055"/>
    </source>
</evidence>
<dbReference type="AlphaFoldDB" id="A0AAP0RF22"/>
<dbReference type="InterPro" id="IPR016024">
    <property type="entry name" value="ARM-type_fold"/>
</dbReference>
<feature type="domain" description="DUF7792" evidence="4">
    <location>
        <begin position="1"/>
        <end position="81"/>
    </location>
</feature>
<evidence type="ECO:0000313" key="5">
    <source>
        <dbReference type="EMBL" id="KAK9276359.1"/>
    </source>
</evidence>
<feature type="compositionally biased region" description="Low complexity" evidence="3">
    <location>
        <begin position="283"/>
        <end position="293"/>
    </location>
</feature>
<name>A0AAP0RF22_LIQFO</name>
<keyword evidence="1" id="KW-0677">Repeat</keyword>
<organism evidence="5 6">
    <name type="scientific">Liquidambar formosana</name>
    <name type="common">Formosan gum</name>
    <dbReference type="NCBI Taxonomy" id="63359"/>
    <lineage>
        <taxon>Eukaryota</taxon>
        <taxon>Viridiplantae</taxon>
        <taxon>Streptophyta</taxon>
        <taxon>Embryophyta</taxon>
        <taxon>Tracheophyta</taxon>
        <taxon>Spermatophyta</taxon>
        <taxon>Magnoliopsida</taxon>
        <taxon>eudicotyledons</taxon>
        <taxon>Gunneridae</taxon>
        <taxon>Pentapetalae</taxon>
        <taxon>Saxifragales</taxon>
        <taxon>Altingiaceae</taxon>
        <taxon>Liquidambar</taxon>
    </lineage>
</organism>
<evidence type="ECO:0000256" key="3">
    <source>
        <dbReference type="SAM" id="MobiDB-lite"/>
    </source>
</evidence>
<sequence length="556" mass="61603">MLRSAVRLATSTPSLYERPIRRVVSDVSKNLDRALTLVRKCKRRSVLHRVVSITSATDFRKLFNLLDASVGDMRWLLSIFDSVGNNGDIVLSLPPIASNDPILSWVWPFVATVQMGQLPDRIEAANGLASLAQDNDRNKKIIVEEGGVPPLLKLLKESASTDAQIAAATALFNLSNDQDRVRMIVDEVGVPLIVQVLGDSPMRVQIRVANLVSRMAEYDSIAQEDFARENVIRPLVSMLSFETFVDDSKLQSGKPSIHSLVQINKEMERDSILPSNHHHRRYSSSSSLHLEGSSRGGNHRKEREAEKPEVKLGLKTSCAEALWMLARGSVLNSRRITETKGLLCLAKLIEKERGELQVNCLMTIMEITAAAESNADLRRATFKTNSPAAKAVVDQLLRVIKEVDSPSLQIPAIKSIGSLARTFPARETRVIGPLVTQLSHRNQEVATEAVVSLCKFACPDNFLCIEHSKAIIEFNGVQPLMKLLRGNERMQLHGLFLLCYLATHAGNSEALEQARVLNALDGADRSVTGQHPELRELVSKAIYHLNLYHAGIHPQR</sequence>
<dbReference type="PROSITE" id="PS50176">
    <property type="entry name" value="ARM_REPEAT"/>
    <property type="match status" value="1"/>
</dbReference>
<proteinExistence type="predicted"/>
<dbReference type="PANTHER" id="PTHR46168">
    <property type="entry name" value="ARMADILLO REPEAT ONLY 4"/>
    <property type="match status" value="1"/>
</dbReference>
<dbReference type="InterPro" id="IPR000225">
    <property type="entry name" value="Armadillo"/>
</dbReference>
<feature type="repeat" description="ARM" evidence="2">
    <location>
        <begin position="146"/>
        <end position="189"/>
    </location>
</feature>
<dbReference type="Pfam" id="PF00514">
    <property type="entry name" value="Arm"/>
    <property type="match status" value="1"/>
</dbReference>